<accession>A0AAJ0B2E0</accession>
<proteinExistence type="predicted"/>
<dbReference type="CDD" id="cd09917">
    <property type="entry name" value="F-box_SF"/>
    <property type="match status" value="1"/>
</dbReference>
<sequence length="151" mass="17053">MPALISLPVEVLTRCCQCLSEEGQLRALVALAQTNKYLHSIANPLLFHDIHLDFPEGNGDDTIFGARVQNCRDLLRRYGAVRHVRRLFIDDDDRANVHKQHNSQQPRRSNPSFASDPLPALDVLNMFSNADLPQAIHCVLRRPTTNDFNTA</sequence>
<keyword evidence="2" id="KW-1185">Reference proteome</keyword>
<reference evidence="1" key="1">
    <citation type="submission" date="2023-06" db="EMBL/GenBank/DDBJ databases">
        <title>Genome-scale phylogeny and comparative genomics of the fungal order Sordariales.</title>
        <authorList>
            <consortium name="Lawrence Berkeley National Laboratory"/>
            <person name="Hensen N."/>
            <person name="Bonometti L."/>
            <person name="Westerberg I."/>
            <person name="Brannstrom I.O."/>
            <person name="Guillou S."/>
            <person name="Cros-Aarteil S."/>
            <person name="Calhoun S."/>
            <person name="Haridas S."/>
            <person name="Kuo A."/>
            <person name="Mondo S."/>
            <person name="Pangilinan J."/>
            <person name="Riley R."/>
            <person name="Labutti K."/>
            <person name="Andreopoulos B."/>
            <person name="Lipzen A."/>
            <person name="Chen C."/>
            <person name="Yanf M."/>
            <person name="Daum C."/>
            <person name="Ng V."/>
            <person name="Clum A."/>
            <person name="Steindorff A."/>
            <person name="Ohm R."/>
            <person name="Martin F."/>
            <person name="Silar P."/>
            <person name="Natvig D."/>
            <person name="Lalanne C."/>
            <person name="Gautier V."/>
            <person name="Ament-Velasquez S.L."/>
            <person name="Kruys A."/>
            <person name="Hutchinson M.I."/>
            <person name="Powell A.J."/>
            <person name="Barry K."/>
            <person name="Miller A.N."/>
            <person name="Grigoriev I.V."/>
            <person name="Debuchy R."/>
            <person name="Gladieux P."/>
            <person name="Thoren M.H."/>
            <person name="Johannesson H."/>
        </authorList>
    </citation>
    <scope>NUCLEOTIDE SEQUENCE</scope>
    <source>
        <strain evidence="1">PSN4</strain>
    </source>
</reference>
<dbReference type="AlphaFoldDB" id="A0AAJ0B2E0"/>
<comment type="caution">
    <text evidence="1">The sequence shown here is derived from an EMBL/GenBank/DDBJ whole genome shotgun (WGS) entry which is preliminary data.</text>
</comment>
<gene>
    <name evidence="1" type="ORF">QBC47DRAFT_418854</name>
</gene>
<evidence type="ECO:0000313" key="1">
    <source>
        <dbReference type="EMBL" id="KAK1749569.1"/>
    </source>
</evidence>
<dbReference type="Proteomes" id="UP001239445">
    <property type="component" value="Unassembled WGS sequence"/>
</dbReference>
<organism evidence="1 2">
    <name type="scientific">Echria macrotheca</name>
    <dbReference type="NCBI Taxonomy" id="438768"/>
    <lineage>
        <taxon>Eukaryota</taxon>
        <taxon>Fungi</taxon>
        <taxon>Dikarya</taxon>
        <taxon>Ascomycota</taxon>
        <taxon>Pezizomycotina</taxon>
        <taxon>Sordariomycetes</taxon>
        <taxon>Sordariomycetidae</taxon>
        <taxon>Sordariales</taxon>
        <taxon>Schizotheciaceae</taxon>
        <taxon>Echria</taxon>
    </lineage>
</organism>
<name>A0AAJ0B2E0_9PEZI</name>
<evidence type="ECO:0008006" key="3">
    <source>
        <dbReference type="Google" id="ProtNLM"/>
    </source>
</evidence>
<dbReference type="EMBL" id="MU839856">
    <property type="protein sequence ID" value="KAK1749569.1"/>
    <property type="molecule type" value="Genomic_DNA"/>
</dbReference>
<evidence type="ECO:0000313" key="2">
    <source>
        <dbReference type="Proteomes" id="UP001239445"/>
    </source>
</evidence>
<protein>
    <recommendedName>
        <fullName evidence="3">F-box domain-containing protein</fullName>
    </recommendedName>
</protein>